<protein>
    <submittedName>
        <fullName evidence="3">Uncharacterized protein</fullName>
    </submittedName>
</protein>
<dbReference type="Proteomes" id="UP000295023">
    <property type="component" value="Unassembled WGS sequence"/>
</dbReference>
<keyword evidence="2" id="KW-0732">Signal</keyword>
<evidence type="ECO:0000256" key="1">
    <source>
        <dbReference type="SAM" id="MobiDB-lite"/>
    </source>
</evidence>
<evidence type="ECO:0000313" key="3">
    <source>
        <dbReference type="EMBL" id="TCZ61055.1"/>
    </source>
</evidence>
<evidence type="ECO:0000256" key="2">
    <source>
        <dbReference type="SAM" id="SignalP"/>
    </source>
</evidence>
<feature type="chain" id="PRO_5020792403" evidence="2">
    <location>
        <begin position="23"/>
        <end position="75"/>
    </location>
</feature>
<name>A0A4R4DK07_9PROT</name>
<dbReference type="AlphaFoldDB" id="A0A4R4DK07"/>
<proteinExistence type="predicted"/>
<organism evidence="3 4">
    <name type="scientific">Roseicella aquatilis</name>
    <dbReference type="NCBI Taxonomy" id="2527868"/>
    <lineage>
        <taxon>Bacteria</taxon>
        <taxon>Pseudomonadati</taxon>
        <taxon>Pseudomonadota</taxon>
        <taxon>Alphaproteobacteria</taxon>
        <taxon>Acetobacterales</taxon>
        <taxon>Roseomonadaceae</taxon>
        <taxon>Roseicella</taxon>
    </lineage>
</organism>
<gene>
    <name evidence="3" type="ORF">EXY23_13035</name>
</gene>
<accession>A0A4R4DK07</accession>
<dbReference type="PROSITE" id="PS51257">
    <property type="entry name" value="PROKAR_LIPOPROTEIN"/>
    <property type="match status" value="1"/>
</dbReference>
<dbReference type="EMBL" id="SKBM01000011">
    <property type="protein sequence ID" value="TCZ61055.1"/>
    <property type="molecule type" value="Genomic_DNA"/>
</dbReference>
<feature type="region of interest" description="Disordered" evidence="1">
    <location>
        <begin position="32"/>
        <end position="75"/>
    </location>
</feature>
<evidence type="ECO:0000313" key="4">
    <source>
        <dbReference type="Proteomes" id="UP000295023"/>
    </source>
</evidence>
<comment type="caution">
    <text evidence="3">The sequence shown here is derived from an EMBL/GenBank/DDBJ whole genome shotgun (WGS) entry which is preliminary data.</text>
</comment>
<keyword evidence="4" id="KW-1185">Reference proteome</keyword>
<dbReference type="RefSeq" id="WP_132289628.1">
    <property type="nucleotide sequence ID" value="NZ_SKBM01000011.1"/>
</dbReference>
<reference evidence="3 4" key="1">
    <citation type="submission" date="2019-03" db="EMBL/GenBank/DDBJ databases">
        <title>Paracraurococcus aquatilis NE82 genome sequence.</title>
        <authorList>
            <person name="Zhao Y."/>
            <person name="Du Z."/>
        </authorList>
    </citation>
    <scope>NUCLEOTIDE SEQUENCE [LARGE SCALE GENOMIC DNA]</scope>
    <source>
        <strain evidence="3 4">NE82</strain>
    </source>
</reference>
<feature type="signal peptide" evidence="2">
    <location>
        <begin position="1"/>
        <end position="22"/>
    </location>
</feature>
<sequence length="75" mass="7302">MNRHLARWAALGVVAGVLGACAQQPRPAVSAAPATATQVHREGAGGATPSVNVTGGGLGNAEFTHPGVTGTGHAH</sequence>